<dbReference type="AlphaFoldDB" id="A0A7U7J3K9"/>
<dbReference type="Proteomes" id="UP000019184">
    <property type="component" value="Unassembled WGS sequence"/>
</dbReference>
<dbReference type="NCBIfam" id="NF003977">
    <property type="entry name" value="PRK05470.1-1"/>
    <property type="match status" value="1"/>
</dbReference>
<dbReference type="OrthoDB" id="9804636at2"/>
<comment type="caution">
    <text evidence="6">The sequence shown here is derived from an EMBL/GenBank/DDBJ whole genome shotgun (WGS) entry which is preliminary data.</text>
</comment>
<evidence type="ECO:0000256" key="2">
    <source>
        <dbReference type="ARBA" id="ARBA00022692"/>
    </source>
</evidence>
<dbReference type="GO" id="GO:0016020">
    <property type="term" value="C:membrane"/>
    <property type="evidence" value="ECO:0007669"/>
    <property type="project" value="InterPro"/>
</dbReference>
<evidence type="ECO:0000256" key="3">
    <source>
        <dbReference type="ARBA" id="ARBA00022989"/>
    </source>
</evidence>
<dbReference type="EMBL" id="CBTK010000068">
    <property type="protein sequence ID" value="CDH44280.1"/>
    <property type="molecule type" value="Genomic_DNA"/>
</dbReference>
<keyword evidence="3 5" id="KW-1133">Transmembrane helix</keyword>
<keyword evidence="7" id="KW-1185">Reference proteome</keyword>
<evidence type="ECO:0000313" key="7">
    <source>
        <dbReference type="Proteomes" id="UP000019184"/>
    </source>
</evidence>
<feature type="transmembrane region" description="Helical" evidence="5">
    <location>
        <begin position="90"/>
        <end position="111"/>
    </location>
</feature>
<dbReference type="GO" id="GO:0006106">
    <property type="term" value="P:fumarate metabolic process"/>
    <property type="evidence" value="ECO:0007669"/>
    <property type="project" value="InterPro"/>
</dbReference>
<reference evidence="6 7" key="1">
    <citation type="journal article" date="2014" name="ISME J.">
        <title>Candidatus Competibacter-lineage genomes retrieved from metagenomes reveal functional metabolic diversity.</title>
        <authorList>
            <person name="McIlroy S.J."/>
            <person name="Albertsen M."/>
            <person name="Andresen E.K."/>
            <person name="Saunders A.M."/>
            <person name="Kristiansen R."/>
            <person name="Stokholm-Bjerregaard M."/>
            <person name="Nielsen K.L."/>
            <person name="Nielsen P.H."/>
        </authorList>
    </citation>
    <scope>NUCLEOTIDE SEQUENCE [LARGE SCALE GENOMIC DNA]</scope>
    <source>
        <strain evidence="6 7">Run_B_J11</strain>
    </source>
</reference>
<dbReference type="Gene3D" id="1.20.1300.10">
    <property type="entry name" value="Fumarate reductase/succinate dehydrogenase, transmembrane subunit"/>
    <property type="match status" value="1"/>
</dbReference>
<feature type="transmembrane region" description="Helical" evidence="5">
    <location>
        <begin position="12"/>
        <end position="36"/>
    </location>
</feature>
<evidence type="ECO:0000256" key="5">
    <source>
        <dbReference type="SAM" id="Phobius"/>
    </source>
</evidence>
<dbReference type="Pfam" id="PF02313">
    <property type="entry name" value="Fumarate_red_D"/>
    <property type="match status" value="1"/>
</dbReference>
<keyword evidence="2 5" id="KW-0812">Transmembrane</keyword>
<dbReference type="RefSeq" id="WP_034431449.1">
    <property type="nucleotide sequence ID" value="NZ_CBTK010000068.1"/>
</dbReference>
<evidence type="ECO:0000313" key="6">
    <source>
        <dbReference type="EMBL" id="CDH44280.1"/>
    </source>
</evidence>
<sequence>MAKSNKPIFWGLFAAGGTVTAFVTPALVLVTLFAAMRFSPDMFTYESMHAFAAHWFSKLIIFGFILLSLWHAAHRMRVTLYDFGIRADGLAAVILYAIAGLGTLMTLVYLLRIH</sequence>
<keyword evidence="1" id="KW-1003">Cell membrane</keyword>
<protein>
    <submittedName>
        <fullName evidence="6">Fumarate reductase subunit D</fullName>
    </submittedName>
</protein>
<dbReference type="InterPro" id="IPR034804">
    <property type="entry name" value="SQR/QFR_C/D"/>
</dbReference>
<evidence type="ECO:0000256" key="4">
    <source>
        <dbReference type="ARBA" id="ARBA00023136"/>
    </source>
</evidence>
<gene>
    <name evidence="6" type="ORF">BN874_160036</name>
</gene>
<organism evidence="6 7">
    <name type="scientific">Candidatus Contendobacter odensis Run_B_J11</name>
    <dbReference type="NCBI Taxonomy" id="1400861"/>
    <lineage>
        <taxon>Bacteria</taxon>
        <taxon>Pseudomonadati</taxon>
        <taxon>Pseudomonadota</taxon>
        <taxon>Gammaproteobacteria</taxon>
        <taxon>Candidatus Competibacteraceae</taxon>
        <taxon>Candidatus Contendibacter</taxon>
    </lineage>
</organism>
<feature type="transmembrane region" description="Helical" evidence="5">
    <location>
        <begin position="48"/>
        <end position="70"/>
    </location>
</feature>
<dbReference type="SUPFAM" id="SSF81343">
    <property type="entry name" value="Fumarate reductase respiratory complex transmembrane subunits"/>
    <property type="match status" value="1"/>
</dbReference>
<keyword evidence="4 5" id="KW-0472">Membrane</keyword>
<dbReference type="InterPro" id="IPR003418">
    <property type="entry name" value="Fumarate_red_D"/>
</dbReference>
<name>A0A7U7J3K9_9GAMM</name>
<accession>A0A7U7J3K9</accession>
<proteinExistence type="predicted"/>
<evidence type="ECO:0000256" key="1">
    <source>
        <dbReference type="ARBA" id="ARBA00022475"/>
    </source>
</evidence>